<dbReference type="AlphaFoldDB" id="A0AAU8CZF1"/>
<accession>A0AAU8CZF1</accession>
<reference evidence="4" key="1">
    <citation type="submission" date="2024-06" db="EMBL/GenBank/DDBJ databases">
        <title>Mesorhizobium karijinii sp. nov., a symbiont of the iconic Swainsona formosa from arid Australia.</title>
        <authorList>
            <person name="Hill Y.J."/>
            <person name="Watkin E.L.J."/>
            <person name="O'Hara G.W."/>
            <person name="Terpolilli J."/>
            <person name="Tye M.L."/>
            <person name="Kohlmeier M.G."/>
        </authorList>
    </citation>
    <scope>NUCLEOTIDE SEQUENCE</scope>
    <source>
        <strain evidence="4">WSM2240</strain>
        <plasmid evidence="4">pMk2240B</plasmid>
    </source>
</reference>
<keyword evidence="1 3" id="KW-0238">DNA-binding</keyword>
<dbReference type="EMBL" id="CP159255">
    <property type="protein sequence ID" value="XCG51995.1"/>
    <property type="molecule type" value="Genomic_DNA"/>
</dbReference>
<name>A0AAU8CZF1_9HYPH</name>
<dbReference type="PIRSF" id="PIRSF002070">
    <property type="entry name" value="SSB"/>
    <property type="match status" value="1"/>
</dbReference>
<dbReference type="GO" id="GO:0006310">
    <property type="term" value="P:DNA recombination"/>
    <property type="evidence" value="ECO:0007669"/>
    <property type="project" value="UniProtKB-KW"/>
</dbReference>
<organism evidence="4">
    <name type="scientific">Mesorhizobium sp. WSM2240</name>
    <dbReference type="NCBI Taxonomy" id="3228851"/>
    <lineage>
        <taxon>Bacteria</taxon>
        <taxon>Pseudomonadati</taxon>
        <taxon>Pseudomonadota</taxon>
        <taxon>Alphaproteobacteria</taxon>
        <taxon>Hyphomicrobiales</taxon>
        <taxon>Phyllobacteriaceae</taxon>
        <taxon>Mesorhizobium</taxon>
    </lineage>
</organism>
<dbReference type="InterPro" id="IPR012340">
    <property type="entry name" value="NA-bd_OB-fold"/>
</dbReference>
<dbReference type="Pfam" id="PF00436">
    <property type="entry name" value="SSB"/>
    <property type="match status" value="1"/>
</dbReference>
<dbReference type="GO" id="GO:0003697">
    <property type="term" value="F:single-stranded DNA binding"/>
    <property type="evidence" value="ECO:0007669"/>
    <property type="project" value="InterPro"/>
</dbReference>
<dbReference type="CDD" id="cd04496">
    <property type="entry name" value="SSB_OBF"/>
    <property type="match status" value="1"/>
</dbReference>
<dbReference type="PROSITE" id="PS50935">
    <property type="entry name" value="SSB"/>
    <property type="match status" value="1"/>
</dbReference>
<gene>
    <name evidence="4" type="ORF">ABVK50_29495</name>
</gene>
<sequence>MQCINRLTLLGNVGKVTELDKLLKVSVATERNWTDEKGRRQKRTDWVTVSILSGKRADWIRNNVNVGDSVYVEARVGNSSYEKDGKTIYTTDVIAAIFTRVHPRSEAKENTDDSEE</sequence>
<dbReference type="SUPFAM" id="SSF50249">
    <property type="entry name" value="Nucleic acid-binding proteins"/>
    <property type="match status" value="1"/>
</dbReference>
<proteinExistence type="predicted"/>
<dbReference type="GO" id="GO:0006260">
    <property type="term" value="P:DNA replication"/>
    <property type="evidence" value="ECO:0007669"/>
    <property type="project" value="InterPro"/>
</dbReference>
<protein>
    <recommendedName>
        <fullName evidence="3">Single-stranded DNA-binding protein</fullName>
    </recommendedName>
</protein>
<evidence type="ECO:0000256" key="2">
    <source>
        <dbReference type="ARBA" id="ARBA00023172"/>
    </source>
</evidence>
<keyword evidence="2" id="KW-0233">DNA recombination</keyword>
<evidence type="ECO:0000313" key="4">
    <source>
        <dbReference type="EMBL" id="XCG51995.1"/>
    </source>
</evidence>
<geneLocation type="plasmid" evidence="4">
    <name>pMk2240B</name>
</geneLocation>
<evidence type="ECO:0000256" key="3">
    <source>
        <dbReference type="PIRNR" id="PIRNR002070"/>
    </source>
</evidence>
<dbReference type="InterPro" id="IPR011344">
    <property type="entry name" value="ssDNA-bd"/>
</dbReference>
<keyword evidence="4" id="KW-0614">Plasmid</keyword>
<dbReference type="InterPro" id="IPR000424">
    <property type="entry name" value="Primosome_PriB/ssb"/>
</dbReference>
<dbReference type="RefSeq" id="WP_353646257.1">
    <property type="nucleotide sequence ID" value="NZ_CP159255.1"/>
</dbReference>
<dbReference type="Gene3D" id="2.40.50.140">
    <property type="entry name" value="Nucleic acid-binding proteins"/>
    <property type="match status" value="1"/>
</dbReference>
<evidence type="ECO:0000256" key="1">
    <source>
        <dbReference type="ARBA" id="ARBA00023125"/>
    </source>
</evidence>